<sequence length="454" mass="48719">MLGTLWKTASVITLLTGAASAIDLDIKDDKSIKSAAHTAAYGAMSYYTGNLTGHIPGAFPTKWWEGSILFNTMIHYWYLTGDDSNNPAVIQGMNWQSGDNNDYMTANYSSYIGNDDQSFWGLAAMTAAEFGLPQMSTEVSWASKAVAVFNSQASRWDDSTCGGGLRWQIYTYEAGYGIKNAMSNGEFFELAARLARYTGNTTYSNWAEKIWDWSSSVPLLNNETWIISDSMSAENHCATSDNVQWSINYGAYVTGAAYMYNLTNGASKWKSGVDGLLNTSLTNFFPAQYGGDIMSEYECEEKELCNNSEILFKGIFVRDLALVSTVAPYTMDDILPRLQGSASAAAEACTGESNDTCGVRWYSEKYDGEKGMEEQLSAASVFTANLVAFDRSDLATQAGGTNATSATTNTTDTRASGTQAASSASGTSANGASVLVGGPLAVTAAVLAGMMATF</sequence>
<evidence type="ECO:0000256" key="3">
    <source>
        <dbReference type="ARBA" id="ARBA00009699"/>
    </source>
</evidence>
<feature type="chain" id="PRO_5042110372" description="Mannan endo-1,6-alpha-mannosidase" evidence="12">
    <location>
        <begin position="22"/>
        <end position="454"/>
    </location>
</feature>
<reference evidence="13 14" key="1">
    <citation type="journal article" date="2023" name="IMA Fungus">
        <title>Comparative genomic study of the Penicillium genus elucidates a diverse pangenome and 15 lateral gene transfer events.</title>
        <authorList>
            <person name="Petersen C."/>
            <person name="Sorensen T."/>
            <person name="Nielsen M.R."/>
            <person name="Sondergaard T.E."/>
            <person name="Sorensen J.L."/>
            <person name="Fitzpatrick D.A."/>
            <person name="Frisvad J.C."/>
            <person name="Nielsen K.L."/>
        </authorList>
    </citation>
    <scope>NUCLEOTIDE SEQUENCE [LARGE SCALE GENOMIC DNA]</scope>
    <source>
        <strain evidence="13 14">IBT 35679</strain>
    </source>
</reference>
<dbReference type="Proteomes" id="UP001220324">
    <property type="component" value="Unassembled WGS sequence"/>
</dbReference>
<proteinExistence type="inferred from homology"/>
<dbReference type="PANTHER" id="PTHR12145">
    <property type="entry name" value="MANNAN ENDO-1,6-ALPHA-MANNOSIDASE DCW1"/>
    <property type="match status" value="1"/>
</dbReference>
<evidence type="ECO:0000256" key="8">
    <source>
        <dbReference type="ARBA" id="ARBA00023180"/>
    </source>
</evidence>
<dbReference type="InterPro" id="IPR014480">
    <property type="entry name" value="Mannan-1_6-alpha_mannosidase"/>
</dbReference>
<accession>A0AAD6CSK9</accession>
<evidence type="ECO:0000256" key="2">
    <source>
        <dbReference type="ARBA" id="ARBA00004308"/>
    </source>
</evidence>
<dbReference type="GO" id="GO:0009272">
    <property type="term" value="P:fungal-type cell wall biogenesis"/>
    <property type="evidence" value="ECO:0007669"/>
    <property type="project" value="TreeGrafter"/>
</dbReference>
<evidence type="ECO:0000256" key="5">
    <source>
        <dbReference type="ARBA" id="ARBA00022729"/>
    </source>
</evidence>
<dbReference type="EC" id="3.2.1.101" evidence="4 10"/>
<evidence type="ECO:0000313" key="14">
    <source>
        <dbReference type="Proteomes" id="UP001220324"/>
    </source>
</evidence>
<evidence type="ECO:0000256" key="1">
    <source>
        <dbReference type="ARBA" id="ARBA00001452"/>
    </source>
</evidence>
<comment type="caution">
    <text evidence="13">The sequence shown here is derived from an EMBL/GenBank/DDBJ whole genome shotgun (WGS) entry which is preliminary data.</text>
</comment>
<comment type="catalytic activity">
    <reaction evidence="1 10">
        <text>Random hydrolysis of (1-&gt;6)-alpha-D-mannosidic linkages in unbranched (1-&gt;6)-mannans.</text>
        <dbReference type="EC" id="3.2.1.101"/>
    </reaction>
</comment>
<keyword evidence="5 12" id="KW-0732">Signal</keyword>
<dbReference type="GO" id="GO:0008496">
    <property type="term" value="F:mannan endo-1,6-alpha-mannosidase activity"/>
    <property type="evidence" value="ECO:0007669"/>
    <property type="project" value="UniProtKB-UniRule"/>
</dbReference>
<evidence type="ECO:0000256" key="4">
    <source>
        <dbReference type="ARBA" id="ARBA00012350"/>
    </source>
</evidence>
<dbReference type="FunFam" id="1.50.10.20:FF:000006">
    <property type="entry name" value="Mannan endo-1,6-alpha-mannosidase"/>
    <property type="match status" value="1"/>
</dbReference>
<dbReference type="AlphaFoldDB" id="A0AAD6CSK9"/>
<dbReference type="InterPro" id="IPR008928">
    <property type="entry name" value="6-hairpin_glycosidase_sf"/>
</dbReference>
<dbReference type="InterPro" id="IPR005198">
    <property type="entry name" value="Glyco_hydro_76"/>
</dbReference>
<evidence type="ECO:0000256" key="6">
    <source>
        <dbReference type="ARBA" id="ARBA00022801"/>
    </source>
</evidence>
<keyword evidence="7" id="KW-0472">Membrane</keyword>
<organism evidence="13 14">
    <name type="scientific">Penicillium frequentans</name>
    <dbReference type="NCBI Taxonomy" id="3151616"/>
    <lineage>
        <taxon>Eukaryota</taxon>
        <taxon>Fungi</taxon>
        <taxon>Dikarya</taxon>
        <taxon>Ascomycota</taxon>
        <taxon>Pezizomycotina</taxon>
        <taxon>Eurotiomycetes</taxon>
        <taxon>Eurotiomycetidae</taxon>
        <taxon>Eurotiales</taxon>
        <taxon>Aspergillaceae</taxon>
        <taxon>Penicillium</taxon>
    </lineage>
</organism>
<dbReference type="PIRSF" id="PIRSF016302">
    <property type="entry name" value="Man_a_manosd"/>
    <property type="match status" value="1"/>
</dbReference>
<evidence type="ECO:0000256" key="11">
    <source>
        <dbReference type="SAM" id="MobiDB-lite"/>
    </source>
</evidence>
<dbReference type="SUPFAM" id="SSF48208">
    <property type="entry name" value="Six-hairpin glycosidases"/>
    <property type="match status" value="1"/>
</dbReference>
<keyword evidence="8" id="KW-0325">Glycoprotein</keyword>
<dbReference type="GO" id="GO:0012505">
    <property type="term" value="C:endomembrane system"/>
    <property type="evidence" value="ECO:0007669"/>
    <property type="project" value="UniProtKB-SubCell"/>
</dbReference>
<protein>
    <recommendedName>
        <fullName evidence="4 10">Mannan endo-1,6-alpha-mannosidase</fullName>
        <ecNumber evidence="4 10">3.2.1.101</ecNumber>
    </recommendedName>
</protein>
<comment type="similarity">
    <text evidence="3 10">Belongs to the glycosyl hydrolase 76 family.</text>
</comment>
<feature type="signal peptide" evidence="12">
    <location>
        <begin position="1"/>
        <end position="21"/>
    </location>
</feature>
<evidence type="ECO:0000313" key="13">
    <source>
        <dbReference type="EMBL" id="KAJ5538021.1"/>
    </source>
</evidence>
<keyword evidence="6 10" id="KW-0378">Hydrolase</keyword>
<feature type="region of interest" description="Disordered" evidence="11">
    <location>
        <begin position="398"/>
        <end position="429"/>
    </location>
</feature>
<comment type="subcellular location">
    <subcellularLocation>
        <location evidence="2">Endomembrane system</location>
    </subcellularLocation>
</comment>
<keyword evidence="9 10" id="KW-0326">Glycosidase</keyword>
<dbReference type="GO" id="GO:0016052">
    <property type="term" value="P:carbohydrate catabolic process"/>
    <property type="evidence" value="ECO:0007669"/>
    <property type="project" value="InterPro"/>
</dbReference>
<evidence type="ECO:0000256" key="12">
    <source>
        <dbReference type="SAM" id="SignalP"/>
    </source>
</evidence>
<keyword evidence="14" id="KW-1185">Reference proteome</keyword>
<name>A0AAD6CSK9_9EURO</name>
<evidence type="ECO:0000256" key="9">
    <source>
        <dbReference type="ARBA" id="ARBA00023295"/>
    </source>
</evidence>
<dbReference type="Gene3D" id="1.50.10.20">
    <property type="match status" value="1"/>
</dbReference>
<dbReference type="PANTHER" id="PTHR12145:SF37">
    <property type="entry name" value="MANNAN ENDO-1,6-ALPHA-MANNOSIDASE"/>
    <property type="match status" value="1"/>
</dbReference>
<evidence type="ECO:0000256" key="10">
    <source>
        <dbReference type="PIRNR" id="PIRNR016302"/>
    </source>
</evidence>
<dbReference type="EMBL" id="JAQIZZ010000006">
    <property type="protein sequence ID" value="KAJ5538021.1"/>
    <property type="molecule type" value="Genomic_DNA"/>
</dbReference>
<dbReference type="Pfam" id="PF03663">
    <property type="entry name" value="Glyco_hydro_76"/>
    <property type="match status" value="1"/>
</dbReference>
<gene>
    <name evidence="13" type="ORF">N7494_007500</name>
</gene>
<evidence type="ECO:0000256" key="7">
    <source>
        <dbReference type="ARBA" id="ARBA00023136"/>
    </source>
</evidence>